<dbReference type="Proteomes" id="UP000356253">
    <property type="component" value="Unassembled WGS sequence"/>
</dbReference>
<proteinExistence type="predicted"/>
<protein>
    <submittedName>
        <fullName evidence="1">Starch-binding protein SusD</fullName>
    </submittedName>
</protein>
<sequence length="462" mass="53184">MNLNKIFARPMIFSLCILLYACEDFVEVDPPAHKLVNQQVFNNDEMAESALQGIYNELFRIGNFSNGGASSVTALAGLSAHQITAYDQSDLEYLEFEENEILPNNPPNLSLWNSAYKIIYQVNALLEGMESSTQITASLQERIEGEARFIRAFTYFYLVNLYGEVPLALTTDYRKNARLTREPIADIYDQVLLDLQLAVEVLPEEYRDGERIYVNKYVAMAFLARVHIYLENWEQAEYYSTQVINQSEIYSLLSDLDAVFLKNSTEAIWQLSPAGRGSATSNTNEGYLFISSFPVFTLTDNVPENFTTNDLRYIHWIGYDEEREAYYPFKYKDSNSSNNITEYSMVLRLAEQYFIRAEAHVKSQNISGAIADINHIRSRASIDLINSNSNITEEELIDLLMEERQRELFTEWGHRWFDLIRFNKASTILGANNANWESTDIRFPIPEQERIKNPNLGQNPGY</sequence>
<name>A0AC61Y8W6_9FLAO</name>
<comment type="caution">
    <text evidence="1">The sequence shown here is derived from an EMBL/GenBank/DDBJ whole genome shotgun (WGS) entry which is preliminary data.</text>
</comment>
<gene>
    <name evidence="1" type="primary">susD_1</name>
    <name evidence="1" type="ORF">FVB9532_02208</name>
</gene>
<evidence type="ECO:0000313" key="2">
    <source>
        <dbReference type="Proteomes" id="UP000356253"/>
    </source>
</evidence>
<reference evidence="1" key="1">
    <citation type="submission" date="2019-09" db="EMBL/GenBank/DDBJ databases">
        <authorList>
            <person name="Rodrigo-Torres L."/>
            <person name="Arahal R. D."/>
            <person name="Lucena T."/>
        </authorList>
    </citation>
    <scope>NUCLEOTIDE SEQUENCE</scope>
    <source>
        <strain evidence="1">ISS653</strain>
    </source>
</reference>
<dbReference type="EMBL" id="CABVMM010000008">
    <property type="protein sequence ID" value="VVV00932.1"/>
    <property type="molecule type" value="Genomic_DNA"/>
</dbReference>
<organism evidence="1 2">
    <name type="scientific">Mesonia oceanica</name>
    <dbReference type="NCBI Taxonomy" id="2687242"/>
    <lineage>
        <taxon>Bacteria</taxon>
        <taxon>Pseudomonadati</taxon>
        <taxon>Bacteroidota</taxon>
        <taxon>Flavobacteriia</taxon>
        <taxon>Flavobacteriales</taxon>
        <taxon>Flavobacteriaceae</taxon>
        <taxon>Mesonia</taxon>
    </lineage>
</organism>
<accession>A0AC61Y8W6</accession>
<keyword evidence="2" id="KW-1185">Reference proteome</keyword>
<evidence type="ECO:0000313" key="1">
    <source>
        <dbReference type="EMBL" id="VVV00932.1"/>
    </source>
</evidence>